<evidence type="ECO:0000259" key="3">
    <source>
        <dbReference type="PROSITE" id="PS51526"/>
    </source>
</evidence>
<accession>A0A427YQB4</accession>
<feature type="region of interest" description="Disordered" evidence="2">
    <location>
        <begin position="336"/>
        <end position="369"/>
    </location>
</feature>
<dbReference type="GO" id="GO:0000978">
    <property type="term" value="F:RNA polymerase II cis-regulatory region sequence-specific DNA binding"/>
    <property type="evidence" value="ECO:0007669"/>
    <property type="project" value="TreeGrafter"/>
</dbReference>
<dbReference type="Pfam" id="PF25340">
    <property type="entry name" value="BCD_RFX"/>
    <property type="match status" value="1"/>
</dbReference>
<dbReference type="InterPro" id="IPR057321">
    <property type="entry name" value="RFX1-4/6/8-like_BCD"/>
</dbReference>
<protein>
    <recommendedName>
        <fullName evidence="3">RFX-type winged-helix domain-containing protein</fullName>
    </recommendedName>
</protein>
<feature type="domain" description="RFX-type winged-helix" evidence="3">
    <location>
        <begin position="253"/>
        <end position="332"/>
    </location>
</feature>
<gene>
    <name evidence="4" type="ORF">EHS25_007652</name>
</gene>
<dbReference type="PANTHER" id="PTHR12619:SF5">
    <property type="entry name" value="TRANSCRIPTION FACTOR RFX4"/>
    <property type="match status" value="1"/>
</dbReference>
<organism evidence="4 5">
    <name type="scientific">Saitozyma podzolica</name>
    <dbReference type="NCBI Taxonomy" id="1890683"/>
    <lineage>
        <taxon>Eukaryota</taxon>
        <taxon>Fungi</taxon>
        <taxon>Dikarya</taxon>
        <taxon>Basidiomycota</taxon>
        <taxon>Agaricomycotina</taxon>
        <taxon>Tremellomycetes</taxon>
        <taxon>Tremellales</taxon>
        <taxon>Trimorphomycetaceae</taxon>
        <taxon>Saitozyma</taxon>
    </lineage>
</organism>
<dbReference type="Pfam" id="PF02257">
    <property type="entry name" value="RFX_DNA_binding"/>
    <property type="match status" value="1"/>
</dbReference>
<dbReference type="InterPro" id="IPR039779">
    <property type="entry name" value="RFX-like"/>
</dbReference>
<keyword evidence="5" id="KW-1185">Reference proteome</keyword>
<dbReference type="OrthoDB" id="10056949at2759"/>
<evidence type="ECO:0000313" key="5">
    <source>
        <dbReference type="Proteomes" id="UP000279259"/>
    </source>
</evidence>
<dbReference type="Gene3D" id="1.10.10.10">
    <property type="entry name" value="Winged helix-like DNA-binding domain superfamily/Winged helix DNA-binding domain"/>
    <property type="match status" value="1"/>
</dbReference>
<sequence>MSAQSLSDFTFPPIKDAPSGDEGRSMTPEQALGASWTNVDDTTYTTLDADGDLTYSTHSGSSDNTAAFNPFSFTDLPQDVLHHTPSTSSLSSLASNNGLFVYPDPDSAFTLAPLVPFDEKPSLQDMDMALFSSRELPKLESSLDCDDELELLSSTTTHSLYTPWSTNTLAGGLNKLTLHHRRTSSTASVKPTPTLARTRRSTMHLRKSSSTVDFPGSVIEREDAVRRELLSLSEQLRDLPTTSQQDKARSTWVRRWLVLSYTPSIGHTVPRQGLYHSYSISCKEYGIKAINSASFGKAVRSAFPGIKTRRLGVRGNSKYHYVAIRPAVRVEAERLNQYGDSSGPGKSPSPIRTLRSHDRSTSDPFVRPRGAFTRRHTTSVLPTVPSYTPVYNLPGFPSSNGGALAGASLTFWDTFCRHEEELVGFIRGSHYDRYQMNSPIVACQPAMSGMILKAMTVTYDHMMAVLMDKLTGPLPKAAELRRLGEQMENTMEDCFKTISSDFKEPIVELTARVAHLFQRFVDLHQLTVALNPILSNPDQVRDMLVAWDGLNTASLADQCALSGNCEQDLVNQLLSDFHLWLEEAQSSAHAIDRLGEWIEKAVSDLGDTVKAQVDSTCLSSETDLGRIVPRAGFLTSQVMRDFTLRSEKTFGLFQLVKTWIDDYVAILAVRKTCLCTHAIETATSNPMSVIIPSQSTTKLTDLSTAVPHDLAAPQFFNMPAFDGSLVTPRPFIPDTM</sequence>
<dbReference type="GO" id="GO:0000981">
    <property type="term" value="F:DNA-binding transcription factor activity, RNA polymerase II-specific"/>
    <property type="evidence" value="ECO:0007669"/>
    <property type="project" value="TreeGrafter"/>
</dbReference>
<name>A0A427YQB4_9TREE</name>
<dbReference type="STRING" id="1890683.A0A427YQB4"/>
<dbReference type="InterPro" id="IPR003150">
    <property type="entry name" value="DNA-bd_RFX"/>
</dbReference>
<reference evidence="4 5" key="1">
    <citation type="submission" date="2018-11" db="EMBL/GenBank/DDBJ databases">
        <title>Genome sequence of Saitozyma podzolica DSM 27192.</title>
        <authorList>
            <person name="Aliyu H."/>
            <person name="Gorte O."/>
            <person name="Ochsenreither K."/>
        </authorList>
    </citation>
    <scope>NUCLEOTIDE SEQUENCE [LARGE SCALE GENOMIC DNA]</scope>
    <source>
        <strain evidence="4 5">DSM 27192</strain>
    </source>
</reference>
<comment type="caution">
    <text evidence="4">The sequence shown here is derived from an EMBL/GenBank/DDBJ whole genome shotgun (WGS) entry which is preliminary data.</text>
</comment>
<feature type="region of interest" description="Disordered" evidence="2">
    <location>
        <begin position="1"/>
        <end position="37"/>
    </location>
</feature>
<dbReference type="InterPro" id="IPR036388">
    <property type="entry name" value="WH-like_DNA-bd_sf"/>
</dbReference>
<dbReference type="Proteomes" id="UP000279259">
    <property type="component" value="Unassembled WGS sequence"/>
</dbReference>
<dbReference type="InterPro" id="IPR036390">
    <property type="entry name" value="WH_DNA-bd_sf"/>
</dbReference>
<feature type="compositionally biased region" description="Low complexity" evidence="2">
    <location>
        <begin position="339"/>
        <end position="350"/>
    </location>
</feature>
<keyword evidence="1" id="KW-0238">DNA-binding</keyword>
<evidence type="ECO:0000256" key="1">
    <source>
        <dbReference type="ARBA" id="ARBA00023125"/>
    </source>
</evidence>
<dbReference type="EMBL" id="RSCD01000004">
    <property type="protein sequence ID" value="RSH93298.1"/>
    <property type="molecule type" value="Genomic_DNA"/>
</dbReference>
<dbReference type="SUPFAM" id="SSF46785">
    <property type="entry name" value="Winged helix' DNA-binding domain"/>
    <property type="match status" value="1"/>
</dbReference>
<dbReference type="PANTHER" id="PTHR12619">
    <property type="entry name" value="RFX TRANSCRIPTION FACTOR FAMILY"/>
    <property type="match status" value="1"/>
</dbReference>
<evidence type="ECO:0000256" key="2">
    <source>
        <dbReference type="SAM" id="MobiDB-lite"/>
    </source>
</evidence>
<dbReference type="PROSITE" id="PS51526">
    <property type="entry name" value="RFX_DBD"/>
    <property type="match status" value="1"/>
</dbReference>
<evidence type="ECO:0000313" key="4">
    <source>
        <dbReference type="EMBL" id="RSH93298.1"/>
    </source>
</evidence>
<dbReference type="AlphaFoldDB" id="A0A427YQB4"/>
<proteinExistence type="predicted"/>